<feature type="domain" description="NnrU" evidence="13">
    <location>
        <begin position="72"/>
        <end position="235"/>
    </location>
</feature>
<feature type="transmembrane region" description="Helical" evidence="12">
    <location>
        <begin position="211"/>
        <end position="231"/>
    </location>
</feature>
<keyword evidence="6" id="KW-0808">Transferase</keyword>
<keyword evidence="15" id="KW-1185">Reference proteome</keyword>
<accession>A0A1Z4M1W4</accession>
<evidence type="ECO:0000313" key="15">
    <source>
        <dbReference type="Proteomes" id="UP000218418"/>
    </source>
</evidence>
<organism evidence="14 15">
    <name type="scientific">Calothrix parasitica NIES-267</name>
    <dbReference type="NCBI Taxonomy" id="1973488"/>
    <lineage>
        <taxon>Bacteria</taxon>
        <taxon>Bacillati</taxon>
        <taxon>Cyanobacteriota</taxon>
        <taxon>Cyanophyceae</taxon>
        <taxon>Nostocales</taxon>
        <taxon>Calotrichaceae</taxon>
        <taxon>Calothrix</taxon>
    </lineage>
</organism>
<proteinExistence type="inferred from homology"/>
<dbReference type="InterPro" id="IPR033580">
    <property type="entry name" value="Nurim-like"/>
</dbReference>
<name>A0A1Z4M1W4_9CYAN</name>
<evidence type="ECO:0000256" key="1">
    <source>
        <dbReference type="ARBA" id="ARBA00002096"/>
    </source>
</evidence>
<reference evidence="14 15" key="1">
    <citation type="submission" date="2017-06" db="EMBL/GenBank/DDBJ databases">
        <title>Genome sequencing of cyanobaciteial culture collection at National Institute for Environmental Studies (NIES).</title>
        <authorList>
            <person name="Hirose Y."/>
            <person name="Shimura Y."/>
            <person name="Fujisawa T."/>
            <person name="Nakamura Y."/>
            <person name="Kawachi M."/>
        </authorList>
    </citation>
    <scope>NUCLEOTIDE SEQUENCE [LARGE SCALE GENOMIC DNA]</scope>
    <source>
        <strain evidence="14 15">NIES-267</strain>
    </source>
</reference>
<evidence type="ECO:0000256" key="3">
    <source>
        <dbReference type="ARBA" id="ARBA00010631"/>
    </source>
</evidence>
<dbReference type="OrthoDB" id="9789029at2"/>
<evidence type="ECO:0000256" key="4">
    <source>
        <dbReference type="ARBA" id="ARBA00012149"/>
    </source>
</evidence>
<dbReference type="InterPro" id="IPR054700">
    <property type="entry name" value="MddA"/>
</dbReference>
<evidence type="ECO:0000256" key="2">
    <source>
        <dbReference type="ARBA" id="ARBA00004141"/>
    </source>
</evidence>
<dbReference type="GO" id="GO:0016020">
    <property type="term" value="C:membrane"/>
    <property type="evidence" value="ECO:0007669"/>
    <property type="project" value="UniProtKB-SubCell"/>
</dbReference>
<keyword evidence="9 12" id="KW-1133">Transmembrane helix</keyword>
<feature type="transmembrane region" description="Helical" evidence="12">
    <location>
        <begin position="22"/>
        <end position="43"/>
    </location>
</feature>
<dbReference type="AlphaFoldDB" id="A0A1Z4M1W4"/>
<dbReference type="EMBL" id="AP018227">
    <property type="protein sequence ID" value="BAY87456.1"/>
    <property type="molecule type" value="Genomic_DNA"/>
</dbReference>
<protein>
    <recommendedName>
        <fullName evidence="4">methanethiol S-methyltransferase</fullName>
        <ecNumber evidence="4">2.1.1.334</ecNumber>
    </recommendedName>
</protein>
<dbReference type="Pfam" id="PF07298">
    <property type="entry name" value="NnrU"/>
    <property type="match status" value="1"/>
</dbReference>
<comment type="catalytic activity">
    <reaction evidence="11">
        <text>methanethiol + S-adenosyl-L-methionine = dimethyl sulfide + S-adenosyl-L-homocysteine + H(+)</text>
        <dbReference type="Rhea" id="RHEA:50428"/>
        <dbReference type="ChEBI" id="CHEBI:15378"/>
        <dbReference type="ChEBI" id="CHEBI:16007"/>
        <dbReference type="ChEBI" id="CHEBI:17437"/>
        <dbReference type="ChEBI" id="CHEBI:57856"/>
        <dbReference type="ChEBI" id="CHEBI:59789"/>
        <dbReference type="EC" id="2.1.1.334"/>
    </reaction>
</comment>
<sequence length="259" mass="29947">MTQSNLENQSDSFNKSNILRRILFFIYGLVCYGIFLVTLLYAVGFFGNFLVPKSIDTVRTTSFIKALITDSLLLAVFGIQHSGMARKGFKNVWTKIIPKPIERSTYVLCASLTLILLFWQWQSLRITLWDLSGTIAEPILWCLCGLGWLIVLLSTFMINHFELFGLQQVLLNLIRKEPEEINFKIVGFYNYVRHPIYLGFIIAFWSTPMMTLTHLFFSCGILAYILIGIFLEEKDLIAEYGNQYQEYKNIVSMLIPNLF</sequence>
<evidence type="ECO:0000256" key="12">
    <source>
        <dbReference type="SAM" id="Phobius"/>
    </source>
</evidence>
<keyword evidence="7" id="KW-0949">S-adenosyl-L-methionine</keyword>
<dbReference type="Proteomes" id="UP000218418">
    <property type="component" value="Chromosome"/>
</dbReference>
<evidence type="ECO:0000256" key="8">
    <source>
        <dbReference type="ARBA" id="ARBA00022692"/>
    </source>
</evidence>
<dbReference type="GO" id="GO:0008168">
    <property type="term" value="F:methyltransferase activity"/>
    <property type="evidence" value="ECO:0007669"/>
    <property type="project" value="UniProtKB-KW"/>
</dbReference>
<comment type="subcellular location">
    <subcellularLocation>
        <location evidence="2">Membrane</location>
        <topology evidence="2">Multi-pass membrane protein</topology>
    </subcellularLocation>
</comment>
<evidence type="ECO:0000256" key="5">
    <source>
        <dbReference type="ARBA" id="ARBA00022603"/>
    </source>
</evidence>
<comment type="similarity">
    <text evidence="3">Belongs to the nurim family.</text>
</comment>
<feature type="transmembrane region" description="Helical" evidence="12">
    <location>
        <begin position="63"/>
        <end position="83"/>
    </location>
</feature>
<feature type="transmembrane region" description="Helical" evidence="12">
    <location>
        <begin position="104"/>
        <end position="122"/>
    </location>
</feature>
<evidence type="ECO:0000256" key="9">
    <source>
        <dbReference type="ARBA" id="ARBA00022989"/>
    </source>
</evidence>
<keyword evidence="5" id="KW-0489">Methyltransferase</keyword>
<evidence type="ECO:0000256" key="6">
    <source>
        <dbReference type="ARBA" id="ARBA00022679"/>
    </source>
</evidence>
<dbReference type="Gene3D" id="1.20.120.1630">
    <property type="match status" value="1"/>
</dbReference>
<keyword evidence="10 12" id="KW-0472">Membrane</keyword>
<evidence type="ECO:0000259" key="13">
    <source>
        <dbReference type="Pfam" id="PF07298"/>
    </source>
</evidence>
<dbReference type="PANTHER" id="PTHR31040:SF1">
    <property type="entry name" value="NURIM"/>
    <property type="match status" value="1"/>
</dbReference>
<evidence type="ECO:0000256" key="7">
    <source>
        <dbReference type="ARBA" id="ARBA00022691"/>
    </source>
</evidence>
<dbReference type="EC" id="2.1.1.334" evidence="4"/>
<keyword evidence="8 12" id="KW-0812">Transmembrane</keyword>
<feature type="transmembrane region" description="Helical" evidence="12">
    <location>
        <begin position="181"/>
        <end position="205"/>
    </location>
</feature>
<evidence type="ECO:0000256" key="10">
    <source>
        <dbReference type="ARBA" id="ARBA00023136"/>
    </source>
</evidence>
<dbReference type="GO" id="GO:0032259">
    <property type="term" value="P:methylation"/>
    <property type="evidence" value="ECO:0007669"/>
    <property type="project" value="UniProtKB-KW"/>
</dbReference>
<evidence type="ECO:0000256" key="11">
    <source>
        <dbReference type="ARBA" id="ARBA00048134"/>
    </source>
</evidence>
<comment type="function">
    <text evidence="1">Catalyzes the methylation of methanethiol (MeSH) to yield dimethylsulphide (DMS).</text>
</comment>
<dbReference type="PANTHER" id="PTHR31040">
    <property type="entry name" value="NURIM"/>
    <property type="match status" value="1"/>
</dbReference>
<evidence type="ECO:0000313" key="14">
    <source>
        <dbReference type="EMBL" id="BAY87456.1"/>
    </source>
</evidence>
<gene>
    <name evidence="14" type="ORF">NIES267_69780</name>
</gene>
<dbReference type="InterPro" id="IPR009915">
    <property type="entry name" value="NnrU_dom"/>
</dbReference>
<feature type="transmembrane region" description="Helical" evidence="12">
    <location>
        <begin position="138"/>
        <end position="161"/>
    </location>
</feature>
<dbReference type="NCBIfam" id="NF045656">
    <property type="entry name" value="MeththiolMtaseMddA"/>
    <property type="match status" value="1"/>
</dbReference>